<dbReference type="EMBL" id="BAABBE010000003">
    <property type="protein sequence ID" value="GAA3627529.1"/>
    <property type="molecule type" value="Genomic_DNA"/>
</dbReference>
<dbReference type="PROSITE" id="PS51819">
    <property type="entry name" value="VOC"/>
    <property type="match status" value="1"/>
</dbReference>
<keyword evidence="3" id="KW-1185">Reference proteome</keyword>
<organism evidence="2 3">
    <name type="scientific">Lentzea roselyniae</name>
    <dbReference type="NCBI Taxonomy" id="531940"/>
    <lineage>
        <taxon>Bacteria</taxon>
        <taxon>Bacillati</taxon>
        <taxon>Actinomycetota</taxon>
        <taxon>Actinomycetes</taxon>
        <taxon>Pseudonocardiales</taxon>
        <taxon>Pseudonocardiaceae</taxon>
        <taxon>Lentzea</taxon>
    </lineage>
</organism>
<evidence type="ECO:0000313" key="3">
    <source>
        <dbReference type="Proteomes" id="UP001500711"/>
    </source>
</evidence>
<dbReference type="Proteomes" id="UP001500711">
    <property type="component" value="Unassembled WGS sequence"/>
</dbReference>
<sequence>MKGTAMPTFSKVSHISFSARDAERSAAWWRDVFDMKDLDRAQGDGWRAILLIHPPTATIIEFQQHDANRGERFDPARTGFDHLGFKVDDPAELDGWQRHFEEHGVTFTPVVHREYGSVLTFKDPDGIQFEMFYRAGHP</sequence>
<evidence type="ECO:0000259" key="1">
    <source>
        <dbReference type="PROSITE" id="PS51819"/>
    </source>
</evidence>
<feature type="domain" description="VOC" evidence="1">
    <location>
        <begin position="11"/>
        <end position="134"/>
    </location>
</feature>
<dbReference type="CDD" id="cd06587">
    <property type="entry name" value="VOC"/>
    <property type="match status" value="1"/>
</dbReference>
<dbReference type="InterPro" id="IPR029068">
    <property type="entry name" value="Glyas_Bleomycin-R_OHBP_Dase"/>
</dbReference>
<dbReference type="InterPro" id="IPR037523">
    <property type="entry name" value="VOC_core"/>
</dbReference>
<comment type="caution">
    <text evidence="2">The sequence shown here is derived from an EMBL/GenBank/DDBJ whole genome shotgun (WGS) entry which is preliminary data.</text>
</comment>
<name>A0ABP7A9Z0_9PSEU</name>
<gene>
    <name evidence="2" type="ORF">GCM10022267_12330</name>
</gene>
<dbReference type="InterPro" id="IPR004360">
    <property type="entry name" value="Glyas_Fos-R_dOase_dom"/>
</dbReference>
<dbReference type="SUPFAM" id="SSF54593">
    <property type="entry name" value="Glyoxalase/Bleomycin resistance protein/Dihydroxybiphenyl dioxygenase"/>
    <property type="match status" value="1"/>
</dbReference>
<dbReference type="RefSeq" id="WP_109640323.1">
    <property type="nucleotide sequence ID" value="NZ_BAABBE010000003.1"/>
</dbReference>
<proteinExistence type="predicted"/>
<accession>A0ABP7A9Z0</accession>
<dbReference type="Gene3D" id="3.10.180.10">
    <property type="entry name" value="2,3-Dihydroxybiphenyl 1,2-Dioxygenase, domain 1"/>
    <property type="match status" value="1"/>
</dbReference>
<dbReference type="Pfam" id="PF00903">
    <property type="entry name" value="Glyoxalase"/>
    <property type="match status" value="1"/>
</dbReference>
<evidence type="ECO:0000313" key="2">
    <source>
        <dbReference type="EMBL" id="GAA3627529.1"/>
    </source>
</evidence>
<protein>
    <submittedName>
        <fullName evidence="2">VOC family protein</fullName>
    </submittedName>
</protein>
<reference evidence="3" key="1">
    <citation type="journal article" date="2019" name="Int. J. Syst. Evol. Microbiol.">
        <title>The Global Catalogue of Microorganisms (GCM) 10K type strain sequencing project: providing services to taxonomists for standard genome sequencing and annotation.</title>
        <authorList>
            <consortium name="The Broad Institute Genomics Platform"/>
            <consortium name="The Broad Institute Genome Sequencing Center for Infectious Disease"/>
            <person name="Wu L."/>
            <person name="Ma J."/>
        </authorList>
    </citation>
    <scope>NUCLEOTIDE SEQUENCE [LARGE SCALE GENOMIC DNA]</scope>
    <source>
        <strain evidence="3">JCM 17494</strain>
    </source>
</reference>